<keyword evidence="2" id="KW-1185">Reference proteome</keyword>
<accession>A0A1I2JKQ1</accession>
<organism evidence="1 2">
    <name type="scientific">Blastococcus tunisiensis</name>
    <dbReference type="NCBI Taxonomy" id="1798228"/>
    <lineage>
        <taxon>Bacteria</taxon>
        <taxon>Bacillati</taxon>
        <taxon>Actinomycetota</taxon>
        <taxon>Actinomycetes</taxon>
        <taxon>Geodermatophilales</taxon>
        <taxon>Geodermatophilaceae</taxon>
        <taxon>Blastococcus</taxon>
    </lineage>
</organism>
<evidence type="ECO:0000313" key="1">
    <source>
        <dbReference type="EMBL" id="SFF53241.1"/>
    </source>
</evidence>
<gene>
    <name evidence="1" type="ORF">SAMN05216574_11623</name>
</gene>
<evidence type="ECO:0000313" key="2">
    <source>
        <dbReference type="Proteomes" id="UP000198589"/>
    </source>
</evidence>
<dbReference type="OrthoDB" id="5194194at2"/>
<reference evidence="2" key="1">
    <citation type="submission" date="2016-10" db="EMBL/GenBank/DDBJ databases">
        <authorList>
            <person name="Varghese N."/>
            <person name="Submissions S."/>
        </authorList>
    </citation>
    <scope>NUCLEOTIDE SEQUENCE [LARGE SCALE GENOMIC DNA]</scope>
    <source>
        <strain evidence="2">DSM 46838</strain>
    </source>
</reference>
<proteinExistence type="predicted"/>
<protein>
    <submittedName>
        <fullName evidence="1">Uncharacterized protein</fullName>
    </submittedName>
</protein>
<dbReference type="EMBL" id="FOND01000016">
    <property type="protein sequence ID" value="SFF53241.1"/>
    <property type="molecule type" value="Genomic_DNA"/>
</dbReference>
<sequence length="78" mass="8484">MTDDMTIRIDSEQYVLRRDGDGLQVGRQNGTDVAWLNTVDLALLPAPAREAVERGDTSDEALLTALRGITQAEVERGG</sequence>
<dbReference type="AlphaFoldDB" id="A0A1I2JKQ1"/>
<dbReference type="RefSeq" id="WP_139228942.1">
    <property type="nucleotide sequence ID" value="NZ_FOND01000016.1"/>
</dbReference>
<dbReference type="Proteomes" id="UP000198589">
    <property type="component" value="Unassembled WGS sequence"/>
</dbReference>
<name>A0A1I2JKQ1_9ACTN</name>